<name>A0AAC9RIY6_9CLOT</name>
<dbReference type="InterPro" id="IPR000845">
    <property type="entry name" value="Nucleoside_phosphorylase_d"/>
</dbReference>
<dbReference type="PANTHER" id="PTHR46832:SF1">
    <property type="entry name" value="5'-METHYLTHIOADENOSINE_S-ADENOSYLHOMOCYSTEINE NUCLEOSIDASE"/>
    <property type="match status" value="1"/>
</dbReference>
<dbReference type="GO" id="GO:0008930">
    <property type="term" value="F:methylthioadenosine nucleosidase activity"/>
    <property type="evidence" value="ECO:0007669"/>
    <property type="project" value="InterPro"/>
</dbReference>
<protein>
    <recommendedName>
        <fullName evidence="2">adenosylhomocysteine nucleosidase</fullName>
        <ecNumber evidence="2">3.2.2.9</ecNumber>
    </recommendedName>
</protein>
<evidence type="ECO:0000259" key="6">
    <source>
        <dbReference type="Pfam" id="PF01048"/>
    </source>
</evidence>
<evidence type="ECO:0000256" key="5">
    <source>
        <dbReference type="ARBA" id="ARBA00023167"/>
    </source>
</evidence>
<keyword evidence="9" id="KW-1185">Reference proteome</keyword>
<keyword evidence="5" id="KW-0486">Methionine biosynthesis</keyword>
<dbReference type="CDD" id="cd09008">
    <property type="entry name" value="MTAN"/>
    <property type="match status" value="1"/>
</dbReference>
<dbReference type="AlphaFoldDB" id="A0AAC9RIY6"/>
<dbReference type="GO" id="GO:0009164">
    <property type="term" value="P:nucleoside catabolic process"/>
    <property type="evidence" value="ECO:0007669"/>
    <property type="project" value="InterPro"/>
</dbReference>
<keyword evidence="4 8" id="KW-0378">Hydrolase</keyword>
<dbReference type="EMBL" id="CP020559">
    <property type="protein sequence ID" value="ARE87934.1"/>
    <property type="molecule type" value="Genomic_DNA"/>
</dbReference>
<feature type="domain" description="Nucleoside phosphorylase" evidence="6">
    <location>
        <begin position="3"/>
        <end position="229"/>
    </location>
</feature>
<dbReference type="GO" id="GO:0005829">
    <property type="term" value="C:cytosol"/>
    <property type="evidence" value="ECO:0007669"/>
    <property type="project" value="TreeGrafter"/>
</dbReference>
<dbReference type="InterPro" id="IPR035994">
    <property type="entry name" value="Nucleoside_phosphorylase_sf"/>
</dbReference>
<dbReference type="SUPFAM" id="SSF53167">
    <property type="entry name" value="Purine and uridine phosphorylases"/>
    <property type="match status" value="1"/>
</dbReference>
<keyword evidence="3" id="KW-0028">Amino-acid biosynthesis</keyword>
<dbReference type="Pfam" id="PF01048">
    <property type="entry name" value="PNP_UDP_1"/>
    <property type="match status" value="1"/>
</dbReference>
<dbReference type="EMBL" id="CP017603">
    <property type="protein sequence ID" value="AOY77384.1"/>
    <property type="molecule type" value="Genomic_DNA"/>
</dbReference>
<dbReference type="Proteomes" id="UP000177894">
    <property type="component" value="Chromosome"/>
</dbReference>
<dbReference type="NCBIfam" id="TIGR01704">
    <property type="entry name" value="MTA_SAH-Nsdase"/>
    <property type="match status" value="1"/>
</dbReference>
<evidence type="ECO:0000313" key="10">
    <source>
        <dbReference type="Proteomes" id="UP000192478"/>
    </source>
</evidence>
<evidence type="ECO:0000313" key="7">
    <source>
        <dbReference type="EMBL" id="AOY77384.1"/>
    </source>
</evidence>
<dbReference type="GO" id="GO:0008782">
    <property type="term" value="F:adenosylhomocysteine nucleosidase activity"/>
    <property type="evidence" value="ECO:0007669"/>
    <property type="project" value="UniProtKB-EC"/>
</dbReference>
<dbReference type="Proteomes" id="UP000192478">
    <property type="component" value="Chromosome"/>
</dbReference>
<reference evidence="7 9" key="1">
    <citation type="submission" date="2016-10" db="EMBL/GenBank/DDBJ databases">
        <title>Complete Genome Sequence of Acetogen Clostridium formicoaceticum ATCC 27076.</title>
        <authorList>
            <person name="Bao T."/>
            <person name="Cheng C."/>
            <person name="Zhao J."/>
            <person name="Yang S.-T."/>
            <person name="Wang J."/>
            <person name="Wang M."/>
        </authorList>
    </citation>
    <scope>NUCLEOTIDE SEQUENCE [LARGE SCALE GENOMIC DNA]</scope>
    <source>
        <strain evidence="7 9">ATCC 27076</strain>
    </source>
</reference>
<organism evidence="8 10">
    <name type="scientific">Clostridium formicaceticum</name>
    <dbReference type="NCBI Taxonomy" id="1497"/>
    <lineage>
        <taxon>Bacteria</taxon>
        <taxon>Bacillati</taxon>
        <taxon>Bacillota</taxon>
        <taxon>Clostridia</taxon>
        <taxon>Eubacteriales</taxon>
        <taxon>Clostridiaceae</taxon>
        <taxon>Clostridium</taxon>
    </lineage>
</organism>
<dbReference type="RefSeq" id="WP_070970746.1">
    <property type="nucleotide sequence ID" value="NZ_CP017603.1"/>
</dbReference>
<dbReference type="InterPro" id="IPR010049">
    <property type="entry name" value="MTA_SAH_Nsdase"/>
</dbReference>
<dbReference type="GO" id="GO:0019284">
    <property type="term" value="P:L-methionine salvage from S-adenosylmethionine"/>
    <property type="evidence" value="ECO:0007669"/>
    <property type="project" value="TreeGrafter"/>
</dbReference>
<dbReference type="PANTHER" id="PTHR46832">
    <property type="entry name" value="5'-METHYLTHIOADENOSINE/S-ADENOSYLHOMOCYSTEINE NUCLEOSIDASE"/>
    <property type="match status" value="1"/>
</dbReference>
<dbReference type="Gene3D" id="3.40.50.1580">
    <property type="entry name" value="Nucleoside phosphorylase domain"/>
    <property type="match status" value="1"/>
</dbReference>
<evidence type="ECO:0000256" key="2">
    <source>
        <dbReference type="ARBA" id="ARBA00011974"/>
    </source>
</evidence>
<keyword evidence="8" id="KW-0326">Glycosidase</keyword>
<evidence type="ECO:0000313" key="9">
    <source>
        <dbReference type="Proteomes" id="UP000177894"/>
    </source>
</evidence>
<dbReference type="KEGG" id="cfm:BJL90_16920"/>
<sequence>MSRIGIIGAMDEEVDILKQEMVVKEIKNIANMDFYIGILEGKDIVLVRCGIGKVNAAVCTQVLIGQLEVTAVINTGVAGAVHEALEVLDVVISTEVQQHDFDVTGFGYGIGEIPRMETSVFKASEDLVDKAYRATGKVLKDQNIFKGKIVSGDVFVSSTALKDRLQDVFQAYCTEMEGAAIGQTCYLNQVPFVIIRAMSDKADGSAHANFNEFVEVASQHSKEIVMHMLSQM</sequence>
<reference evidence="8 10" key="2">
    <citation type="submission" date="2017-03" db="EMBL/GenBank/DDBJ databases">
        <title>Complete sequence of Clostridium formicaceticum DSM 92.</title>
        <authorList>
            <person name="Poehlein A."/>
            <person name="Karl M."/>
            <person name="Bengelsdorf F.R."/>
            <person name="Duerre P."/>
            <person name="Daniel R."/>
        </authorList>
    </citation>
    <scope>NUCLEOTIDE SEQUENCE [LARGE SCALE GENOMIC DNA]</scope>
    <source>
        <strain evidence="8 10">DSM 92</strain>
    </source>
</reference>
<evidence type="ECO:0000256" key="1">
    <source>
        <dbReference type="ARBA" id="ARBA00004945"/>
    </source>
</evidence>
<proteinExistence type="predicted"/>
<evidence type="ECO:0000256" key="4">
    <source>
        <dbReference type="ARBA" id="ARBA00022801"/>
    </source>
</evidence>
<accession>A0AAC9RIY6</accession>
<comment type="pathway">
    <text evidence="1">Amino-acid biosynthesis; L-methionine biosynthesis via salvage pathway; S-methyl-5-thio-alpha-D-ribose 1-phosphate from S-methyl-5'-thioadenosine (hydrolase route): step 1/2.</text>
</comment>
<dbReference type="NCBIfam" id="NF004079">
    <property type="entry name" value="PRK05584.1"/>
    <property type="match status" value="1"/>
</dbReference>
<dbReference type="GO" id="GO:0019509">
    <property type="term" value="P:L-methionine salvage from methylthioadenosine"/>
    <property type="evidence" value="ECO:0007669"/>
    <property type="project" value="InterPro"/>
</dbReference>
<gene>
    <name evidence="8" type="primary">mtnN</name>
    <name evidence="7" type="ORF">BJL90_16920</name>
    <name evidence="8" type="ORF">CLFO_23340</name>
</gene>
<evidence type="ECO:0000313" key="8">
    <source>
        <dbReference type="EMBL" id="ARE87934.1"/>
    </source>
</evidence>
<evidence type="ECO:0000256" key="3">
    <source>
        <dbReference type="ARBA" id="ARBA00022605"/>
    </source>
</evidence>
<dbReference type="EC" id="3.2.2.9" evidence="2"/>